<evidence type="ECO:0000313" key="2">
    <source>
        <dbReference type="EMBL" id="KGY10534.1"/>
    </source>
</evidence>
<organism evidence="2 3">
    <name type="scientific">Photobacterium sp. (strain ATCC 43367)</name>
    <dbReference type="NCBI Taxonomy" id="379097"/>
    <lineage>
        <taxon>Bacteria</taxon>
        <taxon>Pseudomonadati</taxon>
        <taxon>Pseudomonadota</taxon>
        <taxon>Gammaproteobacteria</taxon>
        <taxon>Vibrionales</taxon>
        <taxon>Vibrionaceae</taxon>
        <taxon>Vibrio</taxon>
        <taxon>Vibrio oreintalis group</taxon>
    </lineage>
</organism>
<dbReference type="Proteomes" id="UP000030451">
    <property type="component" value="Unassembled WGS sequence"/>
</dbReference>
<proteinExistence type="predicted"/>
<sequence>MFSRAQPNQEAIFHMNYNDLPHCMINKGQYGDVWMPTKRHYVLKFVGLALLILSLCIIAQMVSDNAPSLFAMIFSGGLVLSGIFLVNIESYFVFSATNNHLMRVTRIFGRSVVKRFFKDCSNLKCDLSKIETQNVYQIKMIKHKWHFDSLDEALSLCSYLSLKHNVRVVETISKPPSETTFCEDTLRRKLSGQHKNPRFVEIWDKISFAKLTIPFFVFTLLAGVMKL</sequence>
<keyword evidence="1" id="KW-0472">Membrane</keyword>
<dbReference type="OrthoDB" id="6312461at2"/>
<keyword evidence="1" id="KW-0812">Transmembrane</keyword>
<dbReference type="RefSeq" id="WP_038187276.1">
    <property type="nucleotide sequence ID" value="NZ_JRWP01000003.1"/>
</dbReference>
<feature type="transmembrane region" description="Helical" evidence="1">
    <location>
        <begin position="41"/>
        <end position="63"/>
    </location>
</feature>
<gene>
    <name evidence="2" type="ORF">NM06_01620</name>
</gene>
<protein>
    <submittedName>
        <fullName evidence="2">Uncharacterized protein</fullName>
    </submittedName>
</protein>
<dbReference type="AlphaFoldDB" id="A0A0A5I481"/>
<comment type="caution">
    <text evidence="2">The sequence shown here is derived from an EMBL/GenBank/DDBJ whole genome shotgun (WGS) entry which is preliminary data.</text>
</comment>
<feature type="transmembrane region" description="Helical" evidence="1">
    <location>
        <begin position="69"/>
        <end position="94"/>
    </location>
</feature>
<evidence type="ECO:0000313" key="3">
    <source>
        <dbReference type="Proteomes" id="UP000030451"/>
    </source>
</evidence>
<evidence type="ECO:0000256" key="1">
    <source>
        <dbReference type="SAM" id="Phobius"/>
    </source>
</evidence>
<dbReference type="EMBL" id="JRWP01000003">
    <property type="protein sequence ID" value="KGY10534.1"/>
    <property type="molecule type" value="Genomic_DNA"/>
</dbReference>
<keyword evidence="1" id="KW-1133">Transmembrane helix</keyword>
<name>A0A0A5I481_PHOS4</name>
<reference evidence="2 3" key="1">
    <citation type="submission" date="2014-10" db="EMBL/GenBank/DDBJ databases">
        <title>Genome sequencing of Vibrio sinaloensis T08.</title>
        <authorList>
            <person name="Chan K.-G."/>
            <person name="Mohamad N.I."/>
        </authorList>
    </citation>
    <scope>NUCLEOTIDE SEQUENCE [LARGE SCALE GENOMIC DNA]</scope>
    <source>
        <strain evidence="2 3">T08</strain>
    </source>
</reference>
<accession>A0A0A5I481</accession>
<feature type="transmembrane region" description="Helical" evidence="1">
    <location>
        <begin position="208"/>
        <end position="225"/>
    </location>
</feature>